<organism evidence="1">
    <name type="scientific">hydrocarbon metagenome</name>
    <dbReference type="NCBI Taxonomy" id="938273"/>
    <lineage>
        <taxon>unclassified sequences</taxon>
        <taxon>metagenomes</taxon>
        <taxon>ecological metagenomes</taxon>
    </lineage>
</organism>
<name>A0A0W8FT09_9ZZZZ</name>
<comment type="caution">
    <text evidence="1">The sequence shown here is derived from an EMBL/GenBank/DDBJ whole genome shotgun (WGS) entry which is preliminary data.</text>
</comment>
<protein>
    <submittedName>
        <fullName evidence="1">Esterase/lipase/thioesterase family protein</fullName>
    </submittedName>
</protein>
<accession>A0A0W8FT09</accession>
<reference evidence="1" key="1">
    <citation type="journal article" date="2015" name="Proc. Natl. Acad. Sci. U.S.A.">
        <title>Networks of energetic and metabolic interactions define dynamics in microbial communities.</title>
        <authorList>
            <person name="Embree M."/>
            <person name="Liu J.K."/>
            <person name="Al-Bassam M.M."/>
            <person name="Zengler K."/>
        </authorList>
    </citation>
    <scope>NUCLEOTIDE SEQUENCE</scope>
</reference>
<evidence type="ECO:0000313" key="1">
    <source>
        <dbReference type="EMBL" id="KUG23922.1"/>
    </source>
</evidence>
<proteinExistence type="predicted"/>
<dbReference type="EMBL" id="LNQE01000879">
    <property type="protein sequence ID" value="KUG23922.1"/>
    <property type="molecule type" value="Genomic_DNA"/>
</dbReference>
<gene>
    <name evidence="1" type="ORF">ASZ90_006286</name>
</gene>
<dbReference type="AlphaFoldDB" id="A0A0W8FT09"/>
<sequence>MRHGTDAWIWSLKWVDTTDGFDYGEAAKKVHLPPALYMAAIDDPCLGHHKDVWNFMMESGDHVKDFMVLSKKNGNLNDYNHVSMMTHRDAPIDHFPKVLEWLRRY</sequence>